<evidence type="ECO:0000259" key="3">
    <source>
        <dbReference type="PROSITE" id="PS51272"/>
    </source>
</evidence>
<evidence type="ECO:0000256" key="1">
    <source>
        <dbReference type="ARBA" id="ARBA00022737"/>
    </source>
</evidence>
<comment type="caution">
    <text evidence="4">The sequence shown here is derived from an EMBL/GenBank/DDBJ whole genome shotgun (WGS) entry which is preliminary data.</text>
</comment>
<evidence type="ECO:0000313" key="4">
    <source>
        <dbReference type="EMBL" id="MBN7774224.1"/>
    </source>
</evidence>
<proteinExistence type="predicted"/>
<feature type="domain" description="SLH" evidence="3">
    <location>
        <begin position="3174"/>
        <end position="3233"/>
    </location>
</feature>
<dbReference type="PROSITE" id="PS51272">
    <property type="entry name" value="SLH"/>
    <property type="match status" value="3"/>
</dbReference>
<evidence type="ECO:0000256" key="2">
    <source>
        <dbReference type="SAM" id="SignalP"/>
    </source>
</evidence>
<dbReference type="Pfam" id="PF14478">
    <property type="entry name" value="DUF4430"/>
    <property type="match status" value="1"/>
</dbReference>
<feature type="domain" description="SLH" evidence="3">
    <location>
        <begin position="3047"/>
        <end position="3110"/>
    </location>
</feature>
<dbReference type="InterPro" id="IPR022038">
    <property type="entry name" value="Ig-like_bact"/>
</dbReference>
<name>A0A939IK45_CLOAM</name>
<dbReference type="RefSeq" id="WP_206583062.1">
    <property type="nucleotide sequence ID" value="NZ_JAFJZZ010000007.1"/>
</dbReference>
<sequence length="3233" mass="349761">MKKKGVAIFLTLMLCLNLLPTISLADTLDLTQPVMTDENDIDDNVENEPVIDTEHHSDSGIENERVKLQSGGSVWDGSTLTKPEVDEKGEYQIANGENLAWFAALVNNQKVTTASAVLINDITLSAETPVNWTPIGSSANQYIGKFDGAGYTISGLLMINGTAANQGLFGYVGSTGVIKNVAREGSLEAGGESAGGIVGYNAGSMENCFNKATISSTKKYVGGIAGSNYGNIVGCYNVGNVSGKSDTGGIIGQNRASSLSNCYNLGKVESTGSNTGGLVGYGYVGTISNCYNVGEVKSTSTSNVGAAIGFKGPSAVIKSIYYDNKSYTVGVGNDSANTNAIAKSSNYMKTNDFVAELGGSFVADTTPNQNSGYPILGWQDPNAKYIVAFEINQGGAEVTVEDADGEAMVAEADGTYKLSNGTYLYRVTKDEFDTVEDHFTVNNGGKKITVNLVIKTYAVDFEGMIPSDAAVIVKNSEGQTVSGSSGHYTLPKGSYTYTIEKFGFHTLEGSFTVNGTAVTIPNIVLAETPRSRVHFDVSFADGNSSAAAIITLKHGNEVQSKGENGSYRLPDGDYSYTIACNGYKTITGSIAVNGEELNIQKTMEVRGVWSGASEEPTTVVKDGKTYYQIVNSENLAWFSNHVSSGNVTANAILIGNLILSNEEKSNIWTSIGSNVNPYAGTFDGQGYKISGLKGTNGLFTYSQAGSTVKNVMVEGEITQATSNVGGIMGVNYGSISNCSFSGSIVATGQRVGGIAGNNSAGIIENCVNYASIKTSTTLFSTELDVGGIAGLSYGIISNCYNAGNISGSCPGSGCGEIGGITGKSTNEIQNCYNVGTITKEKESMGKIGAVAGSTTGSVKNCYYLTNSFSTGLGSGTGDAVGKSTSEIKDNDFVTTLGNAFNKDYSGDQAINNGYPVLKWQGGTEAGPNLDVEAVAKDRTALEITNLIIAETGTINLPRAGENGTTITWFSSNPAVITQDGAVTLPLTGNVKVTLTATITKGKISDTKQFELTVKSQEEATKDYLDKANTALTNVKVIKPTFGTDTNIVSVVQKKLDALGYSGISVSLLNNVNEKYIAPNGDITYFYTDPNLNDMLNFGQVSDLQFALNKNQQSVNCKLAANIWWDQTKVIQTMTDQIADKLTFDLIKGQNQEMTNITKDLCLPQLVDERKWVTISWESNSTYVNILDSKGIPYSDLTGKITTPEEDTEVTLTATITFNKTNSMSGEADIRITKTFDLSLQGDNSVDWLSYMQTQLDANYTINKLKVSSSGKIIEPDKITDDIQLLTPKNTGIENYSNYNFTVSSSDPSTIKINGYRAVVYRPLPGETAKTVILTVCMQRKNTDTIVTKDFTLTVQPILQDEIDKEIALMEMVKANYATGILNGMSADHVTKSLRAFQECYLNDQNELVWIYNYNNRTDTGIQPYDLPKEGYDESYNLYHSSKPTIIQHENLVLASTPKDDTEVTITSNLQSIRFAKYAEKYPNDENFKKLVNQIVTATVIVKGNGGAENPNPDIPDVEANVTIKAQVEGTFVVAPQDVNVDYRLAEDYGYPDTVENHVSTLDALVKAHELIFGKEFTKDTRSDFLQVGSNGNISILFGVETSNNGFAVNGKAPNDGVYNETYQGYTGYTINQAQVKDNDVVDFFIYQDAIGYSDYYAWFEEGSRIEATSIVPFTVSLKGFCFAVYGMKDANEINQNKINLTGIQLALVNGDGQVIPIENAVTDANGSATLSLPKGTYSLTAIGNESTKIILPFSTIVVGTGEQLQAAKTAAIQELNTYKNISEYRAAQQTELEEAINRGTAVIQDAGTVVLVNKALLEAKTELDAIKTNAQLTIEERIAAEQDAYNAIYQSLTAYKGGTASSITISIPYTGTGSEIQKNIINLYLNVLFEHPELFYVRTEYSIDIEGKTATLYPSIIGQFKEAAALTTAKTDFNDVVTSAVENCILPGMTDVEKLLALHDWLVDHCQYNQQSSHTGSADTLTAYTAYGAMVDGDAVCQGYSLAMNLLLEKAGVPSYYVSGNDHSWNVVKIAGRWYHVDSTWADSTPDRPGEVKHQYFLLSDSEIKDASHHSKWENRYDIKCPQSYAGDTPWLTSTLPFTYDTNEKAFFNVENQNNGTKYRKISFNSEGNATVQVLQNIGLENIRSQAEYNGILYLVDNTGDVYAYDVKKKVKKLILDETVAMDPGYGVLIRNQKLIIRAYYQDVEELELYKEDPVSIVKPTAVVTFMPAPGQFINKEEMLYNAYPNPEVTLENPLSEKVVSLGAYGGYIVYGFDTPITNDETNAYGIDFIVYGNSGNGNSEPAAVMVSQDGKTWYELAGSEYYNADTKRNLTVTYTNPDTSFTKAADVAWSTSDGKSGVVYKNNTHQQPYYPNPKTYDVYNTGIGANPNYSNTSLSFAGNKISVDGTPSFGYADSHATGSNNIAVNPYKGSIGTYNGDGMDLAWAVDENGNPVKINSAKYVKIYTAVLQDNGVMGETSSEIAGILKAQSKENAVGKTEDLKEIIINGQTISLQSGQYQYVVDAANAKSLNVKATGTSTDNLFINNKRVASGTYSEPLAVADKVRIIVQNGEKEPIIYMIHVTGTDFPNNSEVELNNYISDLVITKLPNKTVYKVGESLDTAGMVVKAKYISDGKGSLKEIDINNCSINGFDSSTAGALSVKVAYYEDYYDDNHNFIKRINTSAIFVVNVKAEQADPVPEKEQSVVLTIKGANGKTWTSNSYVINPGVTTVMDALKAVLALNGTTYTIKAGGKYISSIDGLAEFDLGKNSGWMVTVDNYLIDVSAADWKLNGSEKIVWFYTEDWTKVSGTKGWVKEEEVVEKPALDTTKTVTSTVKVEVKVDKSGQASASIGSKDINTAITDVLKKAEAAEKQGDTVKKEVVIEVKADSTAKRVETTIAKEAAKELNDKVDAVTLTTPIGDITFDRQAFAFLLKQEAGDLKLTVIKTEADDLIAGNTALSEKAKSTIQKGKVFEITISAGTKQISQLEGNVMLRIPYERTEDQKREAIVAYVLTKDGTLKPVIKGKMENDGNLFKMPADQCSTYVIAYNDMNFDDTKNHWADTNITYLGAREVVKGMTESTFAPNATITRAQFVQILANINGEDLSQYTDTAFDDVKATDWYSASALWAKKAGIAQGANGKFDPNTTITRQDMAVMITRYAANVDRISLNTGDYETTFSDSSTIASYAVEAVKGMKAAGIINGVQNSQGTYNFNPGSSATRAETATMIVNYLKR</sequence>
<feature type="chain" id="PRO_5038140550" evidence="2">
    <location>
        <begin position="26"/>
        <end position="3233"/>
    </location>
</feature>
<dbReference type="InterPro" id="IPR027954">
    <property type="entry name" value="Transcobalamin-like_C"/>
</dbReference>
<keyword evidence="2" id="KW-0732">Signal</keyword>
<dbReference type="EMBL" id="JAFJZZ010000007">
    <property type="protein sequence ID" value="MBN7774224.1"/>
    <property type="molecule type" value="Genomic_DNA"/>
</dbReference>
<dbReference type="InterPro" id="IPR038765">
    <property type="entry name" value="Papain-like_cys_pep_sf"/>
</dbReference>
<dbReference type="InterPro" id="IPR052557">
    <property type="entry name" value="CAP/Cytokinesis_protein"/>
</dbReference>
<gene>
    <name evidence="4" type="ORF">JYB65_12725</name>
</gene>
<dbReference type="InterPro" id="IPR001119">
    <property type="entry name" value="SLH_dom"/>
</dbReference>
<accession>A0A939IK45</accession>
<dbReference type="Gene3D" id="2.170.130.30">
    <property type="match status" value="1"/>
</dbReference>
<dbReference type="InterPro" id="IPR046780">
    <property type="entry name" value="aBig_2"/>
</dbReference>
<dbReference type="GO" id="GO:0005737">
    <property type="term" value="C:cytoplasm"/>
    <property type="evidence" value="ECO:0007669"/>
    <property type="project" value="TreeGrafter"/>
</dbReference>
<dbReference type="Pfam" id="PF00395">
    <property type="entry name" value="SLH"/>
    <property type="match status" value="3"/>
</dbReference>
<organism evidence="4 5">
    <name type="scientific">Clostridium aminobutyricum</name>
    <dbReference type="NCBI Taxonomy" id="33953"/>
    <lineage>
        <taxon>Bacteria</taxon>
        <taxon>Bacillati</taxon>
        <taxon>Bacillota</taxon>
        <taxon>Clostridia</taxon>
        <taxon>Eubacteriales</taxon>
        <taxon>Clostridiaceae</taxon>
        <taxon>Clostridium</taxon>
    </lineage>
</organism>
<keyword evidence="1" id="KW-0677">Repeat</keyword>
<dbReference type="SUPFAM" id="SSF54001">
    <property type="entry name" value="Cysteine proteinases"/>
    <property type="match status" value="1"/>
</dbReference>
<dbReference type="Gene3D" id="2.60.40.3630">
    <property type="match status" value="1"/>
</dbReference>
<dbReference type="Pfam" id="PF01841">
    <property type="entry name" value="Transglut_core"/>
    <property type="match status" value="1"/>
</dbReference>
<dbReference type="Pfam" id="PF07581">
    <property type="entry name" value="Glug"/>
    <property type="match status" value="1"/>
</dbReference>
<dbReference type="Proteomes" id="UP000664545">
    <property type="component" value="Unassembled WGS sequence"/>
</dbReference>
<feature type="domain" description="SLH" evidence="3">
    <location>
        <begin position="3112"/>
        <end position="3170"/>
    </location>
</feature>
<dbReference type="SMART" id="SM00460">
    <property type="entry name" value="TGc"/>
    <property type="match status" value="1"/>
</dbReference>
<keyword evidence="5" id="KW-1185">Reference proteome</keyword>
<dbReference type="Pfam" id="PF07523">
    <property type="entry name" value="Big_3"/>
    <property type="match status" value="1"/>
</dbReference>
<dbReference type="Pfam" id="PF20578">
    <property type="entry name" value="aBig_2"/>
    <property type="match status" value="1"/>
</dbReference>
<protein>
    <submittedName>
        <fullName evidence="4">S-layer homology domain-containing protein</fullName>
    </submittedName>
</protein>
<evidence type="ECO:0000313" key="5">
    <source>
        <dbReference type="Proteomes" id="UP000664545"/>
    </source>
</evidence>
<dbReference type="Gene3D" id="3.10.620.30">
    <property type="match status" value="1"/>
</dbReference>
<reference evidence="4" key="1">
    <citation type="submission" date="2021-02" db="EMBL/GenBank/DDBJ databases">
        <title>Abyssanaerobacter marinus gen.nov., sp., nov, anaerobic bacterium isolated from the Onnuri vent field of Indian Ocean and suggestion of Mogibacteriaceae fam. nov., and proposal of reclassification of ambiguous this family's genus member.</title>
        <authorList>
            <person name="Kim Y.J."/>
            <person name="Yang J.-A."/>
        </authorList>
    </citation>
    <scope>NUCLEOTIDE SEQUENCE</scope>
    <source>
        <strain evidence="4">DSM 2634</strain>
    </source>
</reference>
<feature type="signal peptide" evidence="2">
    <location>
        <begin position="1"/>
        <end position="25"/>
    </location>
</feature>
<dbReference type="Gene3D" id="2.160.20.110">
    <property type="match status" value="2"/>
</dbReference>
<dbReference type="InterPro" id="IPR011493">
    <property type="entry name" value="GLUG"/>
</dbReference>
<dbReference type="InterPro" id="IPR002931">
    <property type="entry name" value="Transglutaminase-like"/>
</dbReference>
<dbReference type="PANTHER" id="PTHR46333:SF2">
    <property type="entry name" value="CYTOKINESIS PROTEIN 3"/>
    <property type="match status" value="1"/>
</dbReference>
<dbReference type="PANTHER" id="PTHR46333">
    <property type="entry name" value="CYTOKINESIS PROTEIN 3"/>
    <property type="match status" value="1"/>
</dbReference>